<feature type="transmembrane region" description="Helical" evidence="6">
    <location>
        <begin position="122"/>
        <end position="147"/>
    </location>
</feature>
<comment type="similarity">
    <text evidence="2 6">Belongs to the nematode receptor-like protein srg family.</text>
</comment>
<feature type="non-terminal residue" evidence="7">
    <location>
        <position position="275"/>
    </location>
</feature>
<comment type="subcellular location">
    <subcellularLocation>
        <location evidence="1">Membrane</location>
        <topology evidence="1">Multi-pass membrane protein</topology>
    </subcellularLocation>
</comment>
<comment type="caution">
    <text evidence="6">Lacks conserved residue(s) required for the propagation of feature annotation.</text>
</comment>
<sequence length="275" mass="30999">MLPLPPRLVVFFFVELCGCSLYLLLILLLAISTDQSLKSPFFSLFISSGLAGIGTVSTSWLTHLINYLPVTKDSEILLNIAQILNGASIFSYTCGHFLIVMNRLSVLMHVDSAGHSWSPRKTSLLIIFQLSIPLLAHMYFAIAPVHWVNDTYSGLENTTGSIISMQIYKSIQGFFYATFSIFGVTLNIVAYRRLRKISKSSSTVYKQQRALFFYTATTTATHLLFALNQFVWAYAFLSHNARLLSIEQKEIRPYIYDLTTFADPVILIIVSKPVR</sequence>
<dbReference type="PANTHER" id="PTHR31552">
    <property type="entry name" value="SERPENTINE RECEPTOR CLASS GAMMA"/>
    <property type="match status" value="1"/>
</dbReference>
<dbReference type="PANTHER" id="PTHR31552:SF31">
    <property type="entry name" value="SERPENTINE RECEPTOR CLASS GAMMA"/>
    <property type="match status" value="1"/>
</dbReference>
<keyword evidence="3 6" id="KW-0812">Transmembrane</keyword>
<evidence type="ECO:0000256" key="4">
    <source>
        <dbReference type="ARBA" id="ARBA00022989"/>
    </source>
</evidence>
<reference evidence="8" key="1">
    <citation type="submission" date="2022-10" db="EMBL/GenBank/DDBJ databases">
        <title>Genome assembly of Pristionchus species.</title>
        <authorList>
            <person name="Yoshida K."/>
            <person name="Sommer R.J."/>
        </authorList>
    </citation>
    <scope>NUCLEOTIDE SEQUENCE [LARGE SCALE GENOMIC DNA]</scope>
    <source>
        <strain evidence="8">RS5460</strain>
    </source>
</reference>
<feature type="transmembrane region" description="Helical" evidence="6">
    <location>
        <begin position="211"/>
        <end position="234"/>
    </location>
</feature>
<name>A0AAN4Z5X0_9BILA</name>
<feature type="transmembrane region" description="Helical" evidence="6">
    <location>
        <begin position="167"/>
        <end position="190"/>
    </location>
</feature>
<dbReference type="AlphaFoldDB" id="A0AAN4Z5X0"/>
<dbReference type="Proteomes" id="UP001328107">
    <property type="component" value="Unassembled WGS sequence"/>
</dbReference>
<keyword evidence="5 6" id="KW-0472">Membrane</keyword>
<keyword evidence="8" id="KW-1185">Reference proteome</keyword>
<dbReference type="EMBL" id="BTRK01000002">
    <property type="protein sequence ID" value="GMR34666.1"/>
    <property type="molecule type" value="Genomic_DNA"/>
</dbReference>
<evidence type="ECO:0000256" key="6">
    <source>
        <dbReference type="RuleBase" id="RU280813"/>
    </source>
</evidence>
<dbReference type="GO" id="GO:0016020">
    <property type="term" value="C:membrane"/>
    <property type="evidence" value="ECO:0007669"/>
    <property type="project" value="UniProtKB-SubCell"/>
</dbReference>
<feature type="transmembrane region" description="Helical" evidence="6">
    <location>
        <begin position="80"/>
        <end position="101"/>
    </location>
</feature>
<evidence type="ECO:0000256" key="3">
    <source>
        <dbReference type="ARBA" id="ARBA00022692"/>
    </source>
</evidence>
<organism evidence="7 8">
    <name type="scientific">Pristionchus mayeri</name>
    <dbReference type="NCBI Taxonomy" id="1317129"/>
    <lineage>
        <taxon>Eukaryota</taxon>
        <taxon>Metazoa</taxon>
        <taxon>Ecdysozoa</taxon>
        <taxon>Nematoda</taxon>
        <taxon>Chromadorea</taxon>
        <taxon>Rhabditida</taxon>
        <taxon>Rhabditina</taxon>
        <taxon>Diplogasteromorpha</taxon>
        <taxon>Diplogasteroidea</taxon>
        <taxon>Neodiplogasteridae</taxon>
        <taxon>Pristionchus</taxon>
    </lineage>
</organism>
<gene>
    <name evidence="7" type="ORF">PMAYCL1PPCAC_04861</name>
</gene>
<evidence type="ECO:0000256" key="1">
    <source>
        <dbReference type="ARBA" id="ARBA00004141"/>
    </source>
</evidence>
<dbReference type="SUPFAM" id="SSF81321">
    <property type="entry name" value="Family A G protein-coupled receptor-like"/>
    <property type="match status" value="1"/>
</dbReference>
<dbReference type="GO" id="GO:0007606">
    <property type="term" value="P:sensory perception of chemical stimulus"/>
    <property type="evidence" value="ECO:0007669"/>
    <property type="project" value="UniProtKB-UniRule"/>
</dbReference>
<accession>A0AAN4Z5X0</accession>
<dbReference type="InterPro" id="IPR000609">
    <property type="entry name" value="7TM_GPCR_serpentine_rcpt_Srg"/>
</dbReference>
<evidence type="ECO:0000256" key="2">
    <source>
        <dbReference type="ARBA" id="ARBA00005692"/>
    </source>
</evidence>
<feature type="transmembrane region" description="Helical" evidence="6">
    <location>
        <begin position="6"/>
        <end position="29"/>
    </location>
</feature>
<keyword evidence="4 6" id="KW-1133">Transmembrane helix</keyword>
<comment type="caution">
    <text evidence="7">The sequence shown here is derived from an EMBL/GenBank/DDBJ whole genome shotgun (WGS) entry which is preliminary data.</text>
</comment>
<dbReference type="GO" id="GO:0004888">
    <property type="term" value="F:transmembrane signaling receptor activity"/>
    <property type="evidence" value="ECO:0007669"/>
    <property type="project" value="InterPro"/>
</dbReference>
<protein>
    <recommendedName>
        <fullName evidence="6">Serpentine receptor class gamma</fullName>
    </recommendedName>
</protein>
<evidence type="ECO:0000313" key="8">
    <source>
        <dbReference type="Proteomes" id="UP001328107"/>
    </source>
</evidence>
<feature type="transmembrane region" description="Helical" evidence="6">
    <location>
        <begin position="41"/>
        <end position="60"/>
    </location>
</feature>
<evidence type="ECO:0000313" key="7">
    <source>
        <dbReference type="EMBL" id="GMR34666.1"/>
    </source>
</evidence>
<dbReference type="Pfam" id="PF02118">
    <property type="entry name" value="Srg"/>
    <property type="match status" value="1"/>
</dbReference>
<proteinExistence type="inferred from homology"/>
<evidence type="ECO:0000256" key="5">
    <source>
        <dbReference type="ARBA" id="ARBA00023136"/>
    </source>
</evidence>